<reference evidence="1 2" key="1">
    <citation type="journal article" date="2015" name="Genome Announc.">
        <title>Expanding the biotechnology potential of lactobacilli through comparative genomics of 213 strains and associated genera.</title>
        <authorList>
            <person name="Sun Z."/>
            <person name="Harris H.M."/>
            <person name="McCann A."/>
            <person name="Guo C."/>
            <person name="Argimon S."/>
            <person name="Zhang W."/>
            <person name="Yang X."/>
            <person name="Jeffery I.B."/>
            <person name="Cooney J.C."/>
            <person name="Kagawa T.F."/>
            <person name="Liu W."/>
            <person name="Song Y."/>
            <person name="Salvetti E."/>
            <person name="Wrobel A."/>
            <person name="Rasinkangas P."/>
            <person name="Parkhill J."/>
            <person name="Rea M.C."/>
            <person name="O'Sullivan O."/>
            <person name="Ritari J."/>
            <person name="Douillard F.P."/>
            <person name="Paul Ross R."/>
            <person name="Yang R."/>
            <person name="Briner A.E."/>
            <person name="Felis G.E."/>
            <person name="de Vos W.M."/>
            <person name="Barrangou R."/>
            <person name="Klaenhammer T.R."/>
            <person name="Caufield P.W."/>
            <person name="Cui Y."/>
            <person name="Zhang H."/>
            <person name="O'Toole P.W."/>
        </authorList>
    </citation>
    <scope>NUCLEOTIDE SEQUENCE [LARGE SCALE GENOMIC DNA]</scope>
    <source>
        <strain evidence="1 2">DSM 21115</strain>
    </source>
</reference>
<accession>A0A0R2NS18</accession>
<name>A0A0R2NS18_9LACO</name>
<evidence type="ECO:0000313" key="2">
    <source>
        <dbReference type="Proteomes" id="UP000050920"/>
    </source>
</evidence>
<keyword evidence="2" id="KW-1185">Reference proteome</keyword>
<gene>
    <name evidence="1" type="ORF">DY78_GL002362</name>
</gene>
<comment type="caution">
    <text evidence="1">The sequence shown here is derived from an EMBL/GenBank/DDBJ whole genome shotgun (WGS) entry which is preliminary data.</text>
</comment>
<dbReference type="EMBL" id="AYGX02000042">
    <property type="protein sequence ID" value="KRO28463.1"/>
    <property type="molecule type" value="Genomic_DNA"/>
</dbReference>
<sequence>MVYPDYVKAVDSAGNSVSCPDLSKMDSDDDWKIVADTVYRSVANVNIIKQPFRDMVFCYELEVV</sequence>
<evidence type="ECO:0000313" key="1">
    <source>
        <dbReference type="EMBL" id="KRO28463.1"/>
    </source>
</evidence>
<dbReference type="Proteomes" id="UP000050920">
    <property type="component" value="Unassembled WGS sequence"/>
</dbReference>
<organism evidence="1 2">
    <name type="scientific">Lactiplantibacillus fabifermentans DSM 21115</name>
    <dbReference type="NCBI Taxonomy" id="1413187"/>
    <lineage>
        <taxon>Bacteria</taxon>
        <taxon>Bacillati</taxon>
        <taxon>Bacillota</taxon>
        <taxon>Bacilli</taxon>
        <taxon>Lactobacillales</taxon>
        <taxon>Lactobacillaceae</taxon>
        <taxon>Lactiplantibacillus</taxon>
    </lineage>
</organism>
<protein>
    <submittedName>
        <fullName evidence="1">Uncharacterized protein</fullName>
    </submittedName>
</protein>
<proteinExistence type="predicted"/>
<dbReference type="AlphaFoldDB" id="A0A0R2NS18"/>